<proteinExistence type="inferred from homology"/>
<dbReference type="InterPro" id="IPR036034">
    <property type="entry name" value="PDZ_sf"/>
</dbReference>
<comment type="subunit">
    <text evidence="6">Interacts with PSMC3. Part of a transient complex (modulator) containing PSMD9, PSMC6 and PSMC3 formed during the assembly of the 26S proteasome.</text>
</comment>
<reference evidence="8 9" key="1">
    <citation type="submission" date="2024-09" db="EMBL/GenBank/DDBJ databases">
        <title>A chromosome-level genome assembly of Gray's grenadier anchovy, Coilia grayii.</title>
        <authorList>
            <person name="Fu Z."/>
        </authorList>
    </citation>
    <scope>NUCLEOTIDE SEQUENCE [LARGE SCALE GENOMIC DNA]</scope>
    <source>
        <strain evidence="8">G4</strain>
        <tissue evidence="8">Muscle</tissue>
    </source>
</reference>
<dbReference type="FunFam" id="2.30.42.10:FF:000107">
    <property type="entry name" value="26S proteasome non-ATPase regulatory subunit 9"/>
    <property type="match status" value="1"/>
</dbReference>
<evidence type="ECO:0000313" key="9">
    <source>
        <dbReference type="Proteomes" id="UP001591681"/>
    </source>
</evidence>
<dbReference type="InterPro" id="IPR001478">
    <property type="entry name" value="PDZ"/>
</dbReference>
<dbReference type="InterPro" id="IPR040815">
    <property type="entry name" value="Nas2_N"/>
</dbReference>
<accession>A0ABD1JZ08</accession>
<keyword evidence="9" id="KW-1185">Reference proteome</keyword>
<name>A0ABD1JZ08_9TELE</name>
<dbReference type="Gene3D" id="6.10.140.1710">
    <property type="match status" value="1"/>
</dbReference>
<evidence type="ECO:0000256" key="6">
    <source>
        <dbReference type="ARBA" id="ARBA00062195"/>
    </source>
</evidence>
<comment type="caution">
    <text evidence="8">The sequence shown here is derived from an EMBL/GenBank/DDBJ whole genome shotgun (WGS) entry which is preliminary data.</text>
</comment>
<evidence type="ECO:0000259" key="7">
    <source>
        <dbReference type="SMART" id="SM00228"/>
    </source>
</evidence>
<evidence type="ECO:0000256" key="4">
    <source>
        <dbReference type="ARBA" id="ARBA00030007"/>
    </source>
</evidence>
<evidence type="ECO:0000256" key="1">
    <source>
        <dbReference type="ARBA" id="ARBA00005256"/>
    </source>
</evidence>
<dbReference type="InterPro" id="IPR035269">
    <property type="entry name" value="PSMD9"/>
</dbReference>
<evidence type="ECO:0000256" key="5">
    <source>
        <dbReference type="ARBA" id="ARBA00054581"/>
    </source>
</evidence>
<evidence type="ECO:0000313" key="8">
    <source>
        <dbReference type="EMBL" id="KAL2092105.1"/>
    </source>
</evidence>
<comment type="similarity">
    <text evidence="1">Belongs to the proteasome subunit p27 family.</text>
</comment>
<dbReference type="Proteomes" id="UP001591681">
    <property type="component" value="Unassembled WGS sequence"/>
</dbReference>
<feature type="domain" description="PDZ" evidence="7">
    <location>
        <begin position="82"/>
        <end position="185"/>
    </location>
</feature>
<dbReference type="InterPro" id="IPR041489">
    <property type="entry name" value="PDZ_6"/>
</dbReference>
<dbReference type="AlphaFoldDB" id="A0ABD1JZ08"/>
<sequence>MKMTEENQEKSKVTVEDVQKLIKKKDEIEEQIKAYYEVLEDQAGVGMEGPLVDVEGYPRADLDLYQIRTARHSISCLQNDHKALMLEIEAALHQLHAHERAKRERDQQEAHEEAMEQEETLPSAFARVDHVTAGSPASQAGLRVGDEIIQFGSVNPGNFQNLQNIASVVQHSEGKSLSVAVVRNGQRVQMSLVPQRWAGRGLLGCNIQPLHR</sequence>
<dbReference type="PANTHER" id="PTHR12651">
    <property type="entry name" value="26S PROTEASOME NON-ATPASE REGULATORY SUBUNIT 9"/>
    <property type="match status" value="1"/>
</dbReference>
<dbReference type="Gene3D" id="2.30.42.10">
    <property type="match status" value="1"/>
</dbReference>
<dbReference type="Pfam" id="PF17820">
    <property type="entry name" value="PDZ_6"/>
    <property type="match status" value="1"/>
</dbReference>
<dbReference type="Pfam" id="PF18265">
    <property type="entry name" value="Nas2_N"/>
    <property type="match status" value="1"/>
</dbReference>
<keyword evidence="3" id="KW-0143">Chaperone</keyword>
<dbReference type="EMBL" id="JBHFQA010000010">
    <property type="protein sequence ID" value="KAL2092105.1"/>
    <property type="molecule type" value="Genomic_DNA"/>
</dbReference>
<protein>
    <recommendedName>
        <fullName evidence="2">26S proteasome non-ATPase regulatory subunit 9</fullName>
    </recommendedName>
    <alternativeName>
        <fullName evidence="4">26S proteasome regulatory subunit p27</fullName>
    </alternativeName>
</protein>
<dbReference type="SMART" id="SM00228">
    <property type="entry name" value="PDZ"/>
    <property type="match status" value="1"/>
</dbReference>
<organism evidence="8 9">
    <name type="scientific">Coilia grayii</name>
    <name type="common">Gray's grenadier anchovy</name>
    <dbReference type="NCBI Taxonomy" id="363190"/>
    <lineage>
        <taxon>Eukaryota</taxon>
        <taxon>Metazoa</taxon>
        <taxon>Chordata</taxon>
        <taxon>Craniata</taxon>
        <taxon>Vertebrata</taxon>
        <taxon>Euteleostomi</taxon>
        <taxon>Actinopterygii</taxon>
        <taxon>Neopterygii</taxon>
        <taxon>Teleostei</taxon>
        <taxon>Clupei</taxon>
        <taxon>Clupeiformes</taxon>
        <taxon>Clupeoidei</taxon>
        <taxon>Engraulidae</taxon>
        <taxon>Coilinae</taxon>
        <taxon>Coilia</taxon>
    </lineage>
</organism>
<dbReference type="SUPFAM" id="SSF50156">
    <property type="entry name" value="PDZ domain-like"/>
    <property type="match status" value="1"/>
</dbReference>
<comment type="function">
    <text evidence="5">Acts as a chaperone during the assembly of the 26S proteasome, specifically of the base subcomplex of the PA700/19S regulatory complex (RC). During the base subcomplex assembly is part of an intermediate PSMD9:PSMC6:PSMC3 module, also known as modulator trimer complex; PSMD9 is released during the further base assembly process.</text>
</comment>
<evidence type="ECO:0000256" key="2">
    <source>
        <dbReference type="ARBA" id="ARBA00014937"/>
    </source>
</evidence>
<gene>
    <name evidence="8" type="ORF">ACEWY4_011903</name>
</gene>
<evidence type="ECO:0000256" key="3">
    <source>
        <dbReference type="ARBA" id="ARBA00023186"/>
    </source>
</evidence>
<dbReference type="PANTHER" id="PTHR12651:SF1">
    <property type="entry name" value="26S PROTEASOME NON-ATPASE REGULATORY SUBUNIT 9"/>
    <property type="match status" value="1"/>
</dbReference>